<evidence type="ECO:0000313" key="1">
    <source>
        <dbReference type="EMBL" id="KAI0083631.1"/>
    </source>
</evidence>
<proteinExistence type="predicted"/>
<organism evidence="1 2">
    <name type="scientific">Irpex rosettiformis</name>
    <dbReference type="NCBI Taxonomy" id="378272"/>
    <lineage>
        <taxon>Eukaryota</taxon>
        <taxon>Fungi</taxon>
        <taxon>Dikarya</taxon>
        <taxon>Basidiomycota</taxon>
        <taxon>Agaricomycotina</taxon>
        <taxon>Agaricomycetes</taxon>
        <taxon>Polyporales</taxon>
        <taxon>Irpicaceae</taxon>
        <taxon>Irpex</taxon>
    </lineage>
</organism>
<comment type="caution">
    <text evidence="1">The sequence shown here is derived from an EMBL/GenBank/DDBJ whole genome shotgun (WGS) entry which is preliminary data.</text>
</comment>
<evidence type="ECO:0000313" key="2">
    <source>
        <dbReference type="Proteomes" id="UP001055072"/>
    </source>
</evidence>
<name>A0ACB8TNP1_9APHY</name>
<keyword evidence="2" id="KW-1185">Reference proteome</keyword>
<dbReference type="EMBL" id="MU274958">
    <property type="protein sequence ID" value="KAI0083631.1"/>
    <property type="molecule type" value="Genomic_DNA"/>
</dbReference>
<reference evidence="1" key="1">
    <citation type="journal article" date="2021" name="Environ. Microbiol.">
        <title>Gene family expansions and transcriptome signatures uncover fungal adaptations to wood decay.</title>
        <authorList>
            <person name="Hage H."/>
            <person name="Miyauchi S."/>
            <person name="Viragh M."/>
            <person name="Drula E."/>
            <person name="Min B."/>
            <person name="Chaduli D."/>
            <person name="Navarro D."/>
            <person name="Favel A."/>
            <person name="Norest M."/>
            <person name="Lesage-Meessen L."/>
            <person name="Balint B."/>
            <person name="Merenyi Z."/>
            <person name="de Eugenio L."/>
            <person name="Morin E."/>
            <person name="Martinez A.T."/>
            <person name="Baldrian P."/>
            <person name="Stursova M."/>
            <person name="Martinez M.J."/>
            <person name="Novotny C."/>
            <person name="Magnuson J.K."/>
            <person name="Spatafora J.W."/>
            <person name="Maurice S."/>
            <person name="Pangilinan J."/>
            <person name="Andreopoulos W."/>
            <person name="LaButti K."/>
            <person name="Hundley H."/>
            <person name="Na H."/>
            <person name="Kuo A."/>
            <person name="Barry K."/>
            <person name="Lipzen A."/>
            <person name="Henrissat B."/>
            <person name="Riley R."/>
            <person name="Ahrendt S."/>
            <person name="Nagy L.G."/>
            <person name="Grigoriev I.V."/>
            <person name="Martin F."/>
            <person name="Rosso M.N."/>
        </authorList>
    </citation>
    <scope>NUCLEOTIDE SEQUENCE</scope>
    <source>
        <strain evidence="1">CBS 384.51</strain>
    </source>
</reference>
<gene>
    <name evidence="1" type="ORF">BDY19DRAFT_976619</name>
</gene>
<protein>
    <submittedName>
        <fullName evidence="1">Uncharacterized protein</fullName>
    </submittedName>
</protein>
<sequence length="102" mass="11386">MWMKTIPAVRRLRSSYQSTTRRLSHVILYDGTLQFTALVLINAIGLIGFLSEGISFAFTMLIQTLTSILISRAILNLRQNYTPDGGDNSTLHISDISRLSQA</sequence>
<dbReference type="Proteomes" id="UP001055072">
    <property type="component" value="Unassembled WGS sequence"/>
</dbReference>
<accession>A0ACB8TNP1</accession>